<dbReference type="Pfam" id="PF00293">
    <property type="entry name" value="NUDIX"/>
    <property type="match status" value="1"/>
</dbReference>
<organism evidence="3 4">
    <name type="scientific">Novipirellula artificiosorum</name>
    <dbReference type="NCBI Taxonomy" id="2528016"/>
    <lineage>
        <taxon>Bacteria</taxon>
        <taxon>Pseudomonadati</taxon>
        <taxon>Planctomycetota</taxon>
        <taxon>Planctomycetia</taxon>
        <taxon>Pirellulales</taxon>
        <taxon>Pirellulaceae</taxon>
        <taxon>Novipirellula</taxon>
    </lineage>
</organism>
<keyword evidence="4" id="KW-1185">Reference proteome</keyword>
<evidence type="ECO:0000256" key="1">
    <source>
        <dbReference type="ARBA" id="ARBA00022801"/>
    </source>
</evidence>
<evidence type="ECO:0000313" key="4">
    <source>
        <dbReference type="Proteomes" id="UP000319143"/>
    </source>
</evidence>
<keyword evidence="1 3" id="KW-0378">Hydrolase</keyword>
<evidence type="ECO:0000313" key="3">
    <source>
        <dbReference type="EMBL" id="TWU39592.1"/>
    </source>
</evidence>
<proteinExistence type="predicted"/>
<sequence length="195" mass="21297">MDPSGSKLAEWEVLERREVYSAPPFLALSVDRVRLPDGHVVENFHRIEKPDYALVVPRCRDGRILLLRSYKHGIGAIGLHPPGGHLDKGESPLTAVQRELLEETGYTAARWHSLGSYVTDANQGVCRGHFFMAEDAHPVAEPASGDLEEMELVWLAPDELQASIHAGEVNSLGAIAAITLAFNAGLLNPKSCDNQ</sequence>
<dbReference type="PROSITE" id="PS00893">
    <property type="entry name" value="NUDIX_BOX"/>
    <property type="match status" value="1"/>
</dbReference>
<dbReference type="InterPro" id="IPR015797">
    <property type="entry name" value="NUDIX_hydrolase-like_dom_sf"/>
</dbReference>
<dbReference type="EMBL" id="SJPV01000003">
    <property type="protein sequence ID" value="TWU39592.1"/>
    <property type="molecule type" value="Genomic_DNA"/>
</dbReference>
<comment type="caution">
    <text evidence="3">The sequence shown here is derived from an EMBL/GenBank/DDBJ whole genome shotgun (WGS) entry which is preliminary data.</text>
</comment>
<dbReference type="EC" id="3.6.1.13" evidence="3"/>
<gene>
    <name evidence="3" type="primary">nudF_1</name>
    <name evidence="3" type="ORF">Poly41_24470</name>
</gene>
<dbReference type="SUPFAM" id="SSF55811">
    <property type="entry name" value="Nudix"/>
    <property type="match status" value="1"/>
</dbReference>
<dbReference type="InterPro" id="IPR000086">
    <property type="entry name" value="NUDIX_hydrolase_dom"/>
</dbReference>
<dbReference type="InterPro" id="IPR020084">
    <property type="entry name" value="NUDIX_hydrolase_CS"/>
</dbReference>
<name>A0A5C6DSI6_9BACT</name>
<accession>A0A5C6DSI6</accession>
<evidence type="ECO:0000259" key="2">
    <source>
        <dbReference type="PROSITE" id="PS51462"/>
    </source>
</evidence>
<dbReference type="PROSITE" id="PS51462">
    <property type="entry name" value="NUDIX"/>
    <property type="match status" value="1"/>
</dbReference>
<protein>
    <submittedName>
        <fullName evidence="3">ADP-ribose pyrophosphatase</fullName>
        <ecNumber evidence="3">3.6.1.13</ecNumber>
    </submittedName>
</protein>
<dbReference type="CDD" id="cd03424">
    <property type="entry name" value="NUDIX_ADPRase_Nudt5_UGPPase_Nudt14"/>
    <property type="match status" value="1"/>
</dbReference>
<feature type="domain" description="Nudix hydrolase" evidence="2">
    <location>
        <begin position="48"/>
        <end position="177"/>
    </location>
</feature>
<reference evidence="3 4" key="1">
    <citation type="submission" date="2019-02" db="EMBL/GenBank/DDBJ databases">
        <title>Deep-cultivation of Planctomycetes and their phenomic and genomic characterization uncovers novel biology.</title>
        <authorList>
            <person name="Wiegand S."/>
            <person name="Jogler M."/>
            <person name="Boedeker C."/>
            <person name="Pinto D."/>
            <person name="Vollmers J."/>
            <person name="Rivas-Marin E."/>
            <person name="Kohn T."/>
            <person name="Peeters S.H."/>
            <person name="Heuer A."/>
            <person name="Rast P."/>
            <person name="Oberbeckmann S."/>
            <person name="Bunk B."/>
            <person name="Jeske O."/>
            <person name="Meyerdierks A."/>
            <person name="Storesund J.E."/>
            <person name="Kallscheuer N."/>
            <person name="Luecker S."/>
            <person name="Lage O.M."/>
            <person name="Pohl T."/>
            <person name="Merkel B.J."/>
            <person name="Hornburger P."/>
            <person name="Mueller R.-W."/>
            <person name="Bruemmer F."/>
            <person name="Labrenz M."/>
            <person name="Spormann A.M."/>
            <person name="Op Den Camp H."/>
            <person name="Overmann J."/>
            <person name="Amann R."/>
            <person name="Jetten M.S.M."/>
            <person name="Mascher T."/>
            <person name="Medema M.H."/>
            <person name="Devos D.P."/>
            <person name="Kaster A.-K."/>
            <person name="Ovreas L."/>
            <person name="Rohde M."/>
            <person name="Galperin M.Y."/>
            <person name="Jogler C."/>
        </authorList>
    </citation>
    <scope>NUCLEOTIDE SEQUENCE [LARGE SCALE GENOMIC DNA]</scope>
    <source>
        <strain evidence="3 4">Poly41</strain>
    </source>
</reference>
<dbReference type="GO" id="GO:0047631">
    <property type="term" value="F:ADP-ribose diphosphatase activity"/>
    <property type="evidence" value="ECO:0007669"/>
    <property type="project" value="UniProtKB-EC"/>
</dbReference>
<dbReference type="Proteomes" id="UP000319143">
    <property type="component" value="Unassembled WGS sequence"/>
</dbReference>
<dbReference type="PANTHER" id="PTHR43222:SF2">
    <property type="entry name" value="NUDIX HYDROLASE 23, CHLOROPLASTIC"/>
    <property type="match status" value="1"/>
</dbReference>
<dbReference type="AlphaFoldDB" id="A0A5C6DSI6"/>
<dbReference type="RefSeq" id="WP_197231233.1">
    <property type="nucleotide sequence ID" value="NZ_SJPV01000003.1"/>
</dbReference>
<dbReference type="Gene3D" id="3.90.79.10">
    <property type="entry name" value="Nucleoside Triphosphate Pyrophosphohydrolase"/>
    <property type="match status" value="1"/>
</dbReference>
<dbReference type="PANTHER" id="PTHR43222">
    <property type="entry name" value="NUDIX HYDROLASE 23"/>
    <property type="match status" value="1"/>
</dbReference>